<keyword evidence="4 9" id="KW-0378">Hydrolase</keyword>
<dbReference type="Gene3D" id="1.10.1370.40">
    <property type="match status" value="1"/>
</dbReference>
<dbReference type="GO" id="GO:0004222">
    <property type="term" value="F:metalloendopeptidase activity"/>
    <property type="evidence" value="ECO:0007669"/>
    <property type="project" value="UniProtKB-EC"/>
</dbReference>
<dbReference type="Pfam" id="PF01432">
    <property type="entry name" value="Peptidase_M3"/>
    <property type="match status" value="1"/>
</dbReference>
<dbReference type="AlphaFoldDB" id="A0A2N7WWQ0"/>
<name>A0A2N7WWQ0_9BURK</name>
<comment type="cofactor">
    <cofactor evidence="9">
        <name>Zn(2+)</name>
        <dbReference type="ChEBI" id="CHEBI:29105"/>
    </cofactor>
    <text evidence="9">Binds 1 zinc ion.</text>
</comment>
<gene>
    <name evidence="13" type="ORF">C0Z20_23745</name>
</gene>
<keyword evidence="3 9" id="KW-0479">Metal-binding</keyword>
<dbReference type="Gene3D" id="3.40.390.10">
    <property type="entry name" value="Collagenase (Catalytic Domain)"/>
    <property type="match status" value="1"/>
</dbReference>
<evidence type="ECO:0000256" key="7">
    <source>
        <dbReference type="ARBA" id="ARBA00024603"/>
    </source>
</evidence>
<evidence type="ECO:0000256" key="4">
    <source>
        <dbReference type="ARBA" id="ARBA00022801"/>
    </source>
</evidence>
<dbReference type="FunFam" id="3.40.390.10:FF:000009">
    <property type="entry name" value="Oligopeptidase A"/>
    <property type="match status" value="1"/>
</dbReference>
<dbReference type="OrthoDB" id="9773538at2"/>
<evidence type="ECO:0000256" key="10">
    <source>
        <dbReference type="SAM" id="MobiDB-lite"/>
    </source>
</evidence>
<comment type="catalytic activity">
    <reaction evidence="7">
        <text>Hydrolysis of oligopeptides, with broad specificity. Gly or Ala commonly occur as P1 or P1' residues, but more distant residues are also important, as is shown by the fact that Z-Gly-Pro-Gly-|-Gly-Pro-Ala is cleaved, but not Z-(Gly)(5).</text>
        <dbReference type="EC" id="3.4.24.70"/>
    </reaction>
</comment>
<dbReference type="InterPro" id="IPR034005">
    <property type="entry name" value="M3A_DCP"/>
</dbReference>
<dbReference type="CDD" id="cd06456">
    <property type="entry name" value="M3A_DCP"/>
    <property type="match status" value="1"/>
</dbReference>
<dbReference type="GO" id="GO:0006518">
    <property type="term" value="P:peptide metabolic process"/>
    <property type="evidence" value="ECO:0007669"/>
    <property type="project" value="TreeGrafter"/>
</dbReference>
<evidence type="ECO:0000313" key="14">
    <source>
        <dbReference type="Proteomes" id="UP000235777"/>
    </source>
</evidence>
<dbReference type="InterPro" id="IPR001567">
    <property type="entry name" value="Pept_M3A_M3B_dom"/>
</dbReference>
<feature type="domain" description="Oligopeptidase A N-terminal" evidence="12">
    <location>
        <begin position="52"/>
        <end position="166"/>
    </location>
</feature>
<organism evidence="13 14">
    <name type="scientific">Trinickia symbiotica</name>
    <dbReference type="NCBI Taxonomy" id="863227"/>
    <lineage>
        <taxon>Bacteria</taxon>
        <taxon>Pseudomonadati</taxon>
        <taxon>Pseudomonadota</taxon>
        <taxon>Betaproteobacteria</taxon>
        <taxon>Burkholderiales</taxon>
        <taxon>Burkholderiaceae</taxon>
        <taxon>Trinickia</taxon>
    </lineage>
</organism>
<dbReference type="SUPFAM" id="SSF55486">
    <property type="entry name" value="Metalloproteases ('zincins'), catalytic domain"/>
    <property type="match status" value="1"/>
</dbReference>
<accession>A0A2N7WWQ0</accession>
<evidence type="ECO:0000256" key="2">
    <source>
        <dbReference type="ARBA" id="ARBA00022670"/>
    </source>
</evidence>
<sequence length="725" mass="80338">MAQHTSHPTEAQEPSNASGNPLLDFSGLPRFGEIRPEHVTPALDVLLADAKAAIEHAVDPQTPAGWSDVIDATECATEPLSRAWSVVGHLNAVADTPELRATYSENLPRVTEFWSSVGQNLALFEKYKAIAASAEYATLNVERKKILENALRDFRLSGAELPEESKPRFSELQERQAALAKAFSDHVLDSTNAYAYIAKSEAELAGLPEDVVEAARQAAQAAGAEGWKFTLHFPSYFPVMQYAAHRPMREAMYRAYVTRASELGGAYGAGKSEWDNTEIMAELLKLRREEAQVLGYRNFAEVSLVPKMADSPDQVVAFLDDLAQRARPYAEEDWRELREFAASELGFAQLEPWDVAFASERLREKRYAFSENEVKQYFPEPVVLNGLFRVAESLFGVSIRRDEAPVWHPDVRFFRVENRDGSLVAQFYLDLYAREGKRGGAWMDDARSRHRTEHGVQTPVAYLTCNFSAPVGGKPACFTHDEVITLFHEFGHGLHHMLTRVEELAVSGINGVEWDAVELPSQFMENFCWEWDVLTGMTSHVDSGAALPRELFDKMLAAKNFQSGLGMLRQIVFSIFDMRLHTDFDATGSGAAGPGAAGSGATAARSANDLAREINERYHVIPQAPFSRWPNTFSHIFAGGYAAGYYSYKWAEVLSADAYAAFEDAARAANGSVLDSDTGRRYRREILEVGGSRPAMESFKAFRGRAPTIDALLRHNGMAGAPSAH</sequence>
<evidence type="ECO:0000256" key="1">
    <source>
        <dbReference type="ARBA" id="ARBA00006040"/>
    </source>
</evidence>
<dbReference type="Proteomes" id="UP000235777">
    <property type="component" value="Unassembled WGS sequence"/>
</dbReference>
<evidence type="ECO:0000259" key="12">
    <source>
        <dbReference type="Pfam" id="PF19310"/>
    </source>
</evidence>
<keyword evidence="2 9" id="KW-0645">Protease</keyword>
<dbReference type="Gene3D" id="1.10.1370.10">
    <property type="entry name" value="Neurolysin, domain 3"/>
    <property type="match status" value="1"/>
</dbReference>
<dbReference type="GO" id="GO:0006508">
    <property type="term" value="P:proteolysis"/>
    <property type="evidence" value="ECO:0007669"/>
    <property type="project" value="UniProtKB-KW"/>
</dbReference>
<protein>
    <recommendedName>
        <fullName evidence="8">oligopeptidase A</fullName>
        <ecNumber evidence="8">3.4.24.70</ecNumber>
    </recommendedName>
</protein>
<dbReference type="Pfam" id="PF19310">
    <property type="entry name" value="TOP_N"/>
    <property type="match status" value="1"/>
</dbReference>
<dbReference type="GO" id="GO:0005829">
    <property type="term" value="C:cytosol"/>
    <property type="evidence" value="ECO:0007669"/>
    <property type="project" value="UniProtKB-ARBA"/>
</dbReference>
<feature type="domain" description="Peptidase M3A/M3B catalytic" evidence="11">
    <location>
        <begin position="239"/>
        <end position="717"/>
    </location>
</feature>
<evidence type="ECO:0000259" key="11">
    <source>
        <dbReference type="Pfam" id="PF01432"/>
    </source>
</evidence>
<proteinExistence type="inferred from homology"/>
<evidence type="ECO:0000256" key="3">
    <source>
        <dbReference type="ARBA" id="ARBA00022723"/>
    </source>
</evidence>
<feature type="compositionally biased region" description="Polar residues" evidence="10">
    <location>
        <begin position="1"/>
        <end position="19"/>
    </location>
</feature>
<dbReference type="InterPro" id="IPR024077">
    <property type="entry name" value="Neurolysin/TOP_dom2"/>
</dbReference>
<dbReference type="InterPro" id="IPR045090">
    <property type="entry name" value="Pept_M3A_M3B"/>
</dbReference>
<dbReference type="RefSeq" id="WP_018440239.1">
    <property type="nucleotide sequence ID" value="NZ_KB890169.1"/>
</dbReference>
<dbReference type="InterPro" id="IPR045666">
    <property type="entry name" value="OpdA_N"/>
</dbReference>
<reference evidence="13 14" key="1">
    <citation type="submission" date="2018-01" db="EMBL/GenBank/DDBJ databases">
        <title>Whole genome analyses suggest that Burkholderia sensu lato contains two further novel genera in the rhizoxinica-symbiotica group Mycetohabitans gen. nov., and Trinickia gen. nov.: implications for the evolution of diazotrophy and nodulation in the Burkholderiaceae.</title>
        <authorList>
            <person name="Estrada-de los Santos P."/>
            <person name="Palmer M."/>
            <person name="Chavez-Ramirez B."/>
            <person name="Beukes C."/>
            <person name="Steenkamp E.T."/>
            <person name="Hirsch A.M."/>
            <person name="Manyaka P."/>
            <person name="Maluk M."/>
            <person name="Lafos M."/>
            <person name="Crook M."/>
            <person name="Gross E."/>
            <person name="Simon M.F."/>
            <person name="Bueno dos Reis Junior F."/>
            <person name="Poole P.S."/>
            <person name="Venter S.N."/>
            <person name="James E.K."/>
        </authorList>
    </citation>
    <scope>NUCLEOTIDE SEQUENCE [LARGE SCALE GENOMIC DNA]</scope>
    <source>
        <strain evidence="13 14">JPY 581</strain>
    </source>
</reference>
<dbReference type="STRING" id="863227.GCA_000373005_01683"/>
<evidence type="ECO:0000256" key="6">
    <source>
        <dbReference type="ARBA" id="ARBA00023049"/>
    </source>
</evidence>
<evidence type="ECO:0000313" key="13">
    <source>
        <dbReference type="EMBL" id="PMS33926.1"/>
    </source>
</evidence>
<keyword evidence="14" id="KW-1185">Reference proteome</keyword>
<dbReference type="EC" id="3.4.24.70" evidence="8"/>
<keyword evidence="6 9" id="KW-0482">Metalloprotease</keyword>
<dbReference type="InterPro" id="IPR024079">
    <property type="entry name" value="MetalloPept_cat_dom_sf"/>
</dbReference>
<comment type="caution">
    <text evidence="13">The sequence shown here is derived from an EMBL/GenBank/DDBJ whole genome shotgun (WGS) entry which is preliminary data.</text>
</comment>
<dbReference type="GO" id="GO:0046872">
    <property type="term" value="F:metal ion binding"/>
    <property type="evidence" value="ECO:0007669"/>
    <property type="project" value="UniProtKB-UniRule"/>
</dbReference>
<keyword evidence="5 9" id="KW-0862">Zinc</keyword>
<evidence type="ECO:0000256" key="9">
    <source>
        <dbReference type="RuleBase" id="RU003435"/>
    </source>
</evidence>
<evidence type="ECO:0000256" key="8">
    <source>
        <dbReference type="ARBA" id="ARBA00026100"/>
    </source>
</evidence>
<dbReference type="PANTHER" id="PTHR11804:SF84">
    <property type="entry name" value="SACCHAROLYSIN"/>
    <property type="match status" value="1"/>
</dbReference>
<dbReference type="EMBL" id="PNYC01000017">
    <property type="protein sequence ID" value="PMS33926.1"/>
    <property type="molecule type" value="Genomic_DNA"/>
</dbReference>
<feature type="region of interest" description="Disordered" evidence="10">
    <location>
        <begin position="1"/>
        <end position="22"/>
    </location>
</feature>
<comment type="similarity">
    <text evidence="1 9">Belongs to the peptidase M3 family.</text>
</comment>
<evidence type="ECO:0000256" key="5">
    <source>
        <dbReference type="ARBA" id="ARBA00022833"/>
    </source>
</evidence>
<dbReference type="PANTHER" id="PTHR11804">
    <property type="entry name" value="PROTEASE M3 THIMET OLIGOPEPTIDASE-RELATED"/>
    <property type="match status" value="1"/>
</dbReference>